<dbReference type="Proteomes" id="UP000593594">
    <property type="component" value="Chromosome"/>
</dbReference>
<sequence>MRPSARRSAVRHAGPRARRGLELATAALSVGLIGLMIWKGLGLIRLTAYDRYTALDLSLQYLYWSLVVGGGLWIVTTVIAVWRPANHSETPEQ</sequence>
<evidence type="ECO:0000259" key="8">
    <source>
        <dbReference type="Pfam" id="PF04290"/>
    </source>
</evidence>
<keyword evidence="5 7" id="KW-1133">Transmembrane helix</keyword>
<keyword evidence="3" id="KW-1003">Cell membrane</keyword>
<comment type="function">
    <text evidence="7">Part of the tripartite ATP-independent periplasmic (TRAP) transport system.</text>
</comment>
<evidence type="ECO:0000256" key="5">
    <source>
        <dbReference type="ARBA" id="ARBA00022989"/>
    </source>
</evidence>
<comment type="subunit">
    <text evidence="7">The complex comprises the extracytoplasmic solute receptor protein and the two transmembrane proteins.</text>
</comment>
<protein>
    <recommendedName>
        <fullName evidence="7">TRAP transporter small permease protein</fullName>
    </recommendedName>
</protein>
<comment type="caution">
    <text evidence="7">Lacks conserved residue(s) required for the propagation of feature annotation.</text>
</comment>
<keyword evidence="10" id="KW-1185">Reference proteome</keyword>
<evidence type="ECO:0000313" key="9">
    <source>
        <dbReference type="EMBL" id="QPC42708.1"/>
    </source>
</evidence>
<comment type="similarity">
    <text evidence="7">Belongs to the TRAP transporter small permease family.</text>
</comment>
<dbReference type="Pfam" id="PF04290">
    <property type="entry name" value="DctQ"/>
    <property type="match status" value="1"/>
</dbReference>
<name>A0A7S8C3K5_9HYPH</name>
<accession>A0A7S8C3K5</accession>
<evidence type="ECO:0000313" key="10">
    <source>
        <dbReference type="Proteomes" id="UP000593594"/>
    </source>
</evidence>
<evidence type="ECO:0000256" key="3">
    <source>
        <dbReference type="ARBA" id="ARBA00022475"/>
    </source>
</evidence>
<keyword evidence="6 7" id="KW-0472">Membrane</keyword>
<keyword evidence="4 7" id="KW-0812">Transmembrane</keyword>
<proteinExistence type="inferred from homology"/>
<gene>
    <name evidence="9" type="ORF">HW532_08350</name>
</gene>
<dbReference type="EMBL" id="CP058214">
    <property type="protein sequence ID" value="QPC42708.1"/>
    <property type="molecule type" value="Genomic_DNA"/>
</dbReference>
<evidence type="ECO:0000256" key="2">
    <source>
        <dbReference type="ARBA" id="ARBA00022448"/>
    </source>
</evidence>
<feature type="transmembrane region" description="Helical" evidence="7">
    <location>
        <begin position="61"/>
        <end position="82"/>
    </location>
</feature>
<dbReference type="GO" id="GO:0005886">
    <property type="term" value="C:plasma membrane"/>
    <property type="evidence" value="ECO:0007669"/>
    <property type="project" value="UniProtKB-SubCell"/>
</dbReference>
<keyword evidence="7" id="KW-0997">Cell inner membrane</keyword>
<dbReference type="GO" id="GO:0022857">
    <property type="term" value="F:transmembrane transporter activity"/>
    <property type="evidence" value="ECO:0007669"/>
    <property type="project" value="UniProtKB-UniRule"/>
</dbReference>
<evidence type="ECO:0000256" key="7">
    <source>
        <dbReference type="RuleBase" id="RU369079"/>
    </source>
</evidence>
<feature type="domain" description="Tripartite ATP-independent periplasmic transporters DctQ component" evidence="8">
    <location>
        <begin position="13"/>
        <end position="84"/>
    </location>
</feature>
<dbReference type="InterPro" id="IPR055348">
    <property type="entry name" value="DctQ"/>
</dbReference>
<organism evidence="9 10">
    <name type="scientific">Kaustia mangrovi</name>
    <dbReference type="NCBI Taxonomy" id="2593653"/>
    <lineage>
        <taxon>Bacteria</taxon>
        <taxon>Pseudomonadati</taxon>
        <taxon>Pseudomonadota</taxon>
        <taxon>Alphaproteobacteria</taxon>
        <taxon>Hyphomicrobiales</taxon>
        <taxon>Parvibaculaceae</taxon>
        <taxon>Kaustia</taxon>
    </lineage>
</organism>
<dbReference type="AlphaFoldDB" id="A0A7S8C3K5"/>
<evidence type="ECO:0000256" key="4">
    <source>
        <dbReference type="ARBA" id="ARBA00022692"/>
    </source>
</evidence>
<keyword evidence="2 7" id="KW-0813">Transport</keyword>
<dbReference type="KEGG" id="kmn:HW532_08350"/>
<evidence type="ECO:0000256" key="1">
    <source>
        <dbReference type="ARBA" id="ARBA00004651"/>
    </source>
</evidence>
<feature type="transmembrane region" description="Helical" evidence="7">
    <location>
        <begin position="21"/>
        <end position="41"/>
    </location>
</feature>
<evidence type="ECO:0000256" key="6">
    <source>
        <dbReference type="ARBA" id="ARBA00023136"/>
    </source>
</evidence>
<comment type="subcellular location">
    <subcellularLocation>
        <location evidence="7">Cell inner membrane</location>
        <topology evidence="7">Multi-pass membrane protein</topology>
    </subcellularLocation>
    <subcellularLocation>
        <location evidence="1">Cell membrane</location>
        <topology evidence="1">Multi-pass membrane protein</topology>
    </subcellularLocation>
</comment>
<reference evidence="9 10" key="1">
    <citation type="submission" date="2020-06" db="EMBL/GenBank/DDBJ databases">
        <title>Genome sequence of 2 isolates from Red Sea Mangroves.</title>
        <authorList>
            <person name="Sefrji F."/>
            <person name="Michoud G."/>
            <person name="Merlino G."/>
            <person name="Daffonchio D."/>
        </authorList>
    </citation>
    <scope>NUCLEOTIDE SEQUENCE [LARGE SCALE GENOMIC DNA]</scope>
    <source>
        <strain evidence="9 10">R1DC25</strain>
    </source>
</reference>